<proteinExistence type="predicted"/>
<reference evidence="1 2" key="1">
    <citation type="submission" date="2016-10" db="EMBL/GenBank/DDBJ databases">
        <authorList>
            <person name="de Groot N.N."/>
        </authorList>
    </citation>
    <scope>NUCLEOTIDE SEQUENCE [LARGE SCALE GENOMIC DNA]</scope>
    <source>
        <strain evidence="1 2">A52C2</strain>
    </source>
</reference>
<protein>
    <submittedName>
        <fullName evidence="1">Uncharacterized protein</fullName>
    </submittedName>
</protein>
<sequence>MSTVTAFISQAFRKEGRRLVADPQQSHKTPEAAIDTARRLSDRKAGAVAFSVTGNPDVDNWEDPVILFKGGELPKELQGDDD</sequence>
<accession>A0A1H9A8N9</accession>
<name>A0A1H9A8N9_9HYPH</name>
<dbReference type="AlphaFoldDB" id="A0A1H9A8N9"/>
<dbReference type="Proteomes" id="UP000199647">
    <property type="component" value="Unassembled WGS sequence"/>
</dbReference>
<evidence type="ECO:0000313" key="1">
    <source>
        <dbReference type="EMBL" id="SEP73029.1"/>
    </source>
</evidence>
<dbReference type="STRING" id="1855383.SAMN05216548_101358"/>
<dbReference type="EMBL" id="FOFG01000001">
    <property type="protein sequence ID" value="SEP73029.1"/>
    <property type="molecule type" value="Genomic_DNA"/>
</dbReference>
<dbReference type="RefSeq" id="WP_092494862.1">
    <property type="nucleotide sequence ID" value="NZ_FOFG01000001.1"/>
</dbReference>
<keyword evidence="2" id="KW-1185">Reference proteome</keyword>
<dbReference type="OrthoDB" id="7220707at2"/>
<organism evidence="1 2">
    <name type="scientific">Faunimonas pinastri</name>
    <dbReference type="NCBI Taxonomy" id="1855383"/>
    <lineage>
        <taxon>Bacteria</taxon>
        <taxon>Pseudomonadati</taxon>
        <taxon>Pseudomonadota</taxon>
        <taxon>Alphaproteobacteria</taxon>
        <taxon>Hyphomicrobiales</taxon>
        <taxon>Afifellaceae</taxon>
        <taxon>Faunimonas</taxon>
    </lineage>
</organism>
<gene>
    <name evidence="1" type="ORF">SAMN05216548_101358</name>
</gene>
<evidence type="ECO:0000313" key="2">
    <source>
        <dbReference type="Proteomes" id="UP000199647"/>
    </source>
</evidence>